<keyword evidence="2" id="KW-1185">Reference proteome</keyword>
<evidence type="ECO:0000313" key="2">
    <source>
        <dbReference type="Proteomes" id="UP000028999"/>
    </source>
</evidence>
<protein>
    <submittedName>
        <fullName evidence="1">BnaA10g03780D protein</fullName>
    </submittedName>
</protein>
<proteinExistence type="predicted"/>
<reference evidence="1 2" key="1">
    <citation type="journal article" date="2014" name="Science">
        <title>Plant genetics. Early allopolyploid evolution in the post-Neolithic Brassica napus oilseed genome.</title>
        <authorList>
            <person name="Chalhoub B."/>
            <person name="Denoeud F."/>
            <person name="Liu S."/>
            <person name="Parkin I.A."/>
            <person name="Tang H."/>
            <person name="Wang X."/>
            <person name="Chiquet J."/>
            <person name="Belcram H."/>
            <person name="Tong C."/>
            <person name="Samans B."/>
            <person name="Correa M."/>
            <person name="Da Silva C."/>
            <person name="Just J."/>
            <person name="Falentin C."/>
            <person name="Koh C.S."/>
            <person name="Le Clainche I."/>
            <person name="Bernard M."/>
            <person name="Bento P."/>
            <person name="Noel B."/>
            <person name="Labadie K."/>
            <person name="Alberti A."/>
            <person name="Charles M."/>
            <person name="Arnaud D."/>
            <person name="Guo H."/>
            <person name="Daviaud C."/>
            <person name="Alamery S."/>
            <person name="Jabbari K."/>
            <person name="Zhao M."/>
            <person name="Edger P.P."/>
            <person name="Chelaifa H."/>
            <person name="Tack D."/>
            <person name="Lassalle G."/>
            <person name="Mestiri I."/>
            <person name="Schnel N."/>
            <person name="Le Paslier M.C."/>
            <person name="Fan G."/>
            <person name="Renault V."/>
            <person name="Bayer P.E."/>
            <person name="Golicz A.A."/>
            <person name="Manoli S."/>
            <person name="Lee T.H."/>
            <person name="Thi V.H."/>
            <person name="Chalabi S."/>
            <person name="Hu Q."/>
            <person name="Fan C."/>
            <person name="Tollenaere R."/>
            <person name="Lu Y."/>
            <person name="Battail C."/>
            <person name="Shen J."/>
            <person name="Sidebottom C.H."/>
            <person name="Wang X."/>
            <person name="Canaguier A."/>
            <person name="Chauveau A."/>
            <person name="Berard A."/>
            <person name="Deniot G."/>
            <person name="Guan M."/>
            <person name="Liu Z."/>
            <person name="Sun F."/>
            <person name="Lim Y.P."/>
            <person name="Lyons E."/>
            <person name="Town C.D."/>
            <person name="Bancroft I."/>
            <person name="Wang X."/>
            <person name="Meng J."/>
            <person name="Ma J."/>
            <person name="Pires J.C."/>
            <person name="King G.J."/>
            <person name="Brunel D."/>
            <person name="Delourme R."/>
            <person name="Renard M."/>
            <person name="Aury J.M."/>
            <person name="Adams K.L."/>
            <person name="Batley J."/>
            <person name="Snowdon R.J."/>
            <person name="Tost J."/>
            <person name="Edwards D."/>
            <person name="Zhou Y."/>
            <person name="Hua W."/>
            <person name="Sharpe A.G."/>
            <person name="Paterson A.H."/>
            <person name="Guan C."/>
            <person name="Wincker P."/>
        </authorList>
    </citation>
    <scope>NUCLEOTIDE SEQUENCE [LARGE SCALE GENOMIC DNA]</scope>
    <source>
        <strain evidence="2">cv. Darmor-bzh</strain>
    </source>
</reference>
<dbReference type="Gramene" id="CDY47268">
    <property type="protein sequence ID" value="CDY47268"/>
    <property type="gene ID" value="GSBRNA2T00087073001"/>
</dbReference>
<gene>
    <name evidence="1" type="primary">BnaA10g03780D</name>
    <name evidence="1" type="ORF">GSBRNA2T00087073001</name>
</gene>
<sequence>MQTGKIFTSSVKFSLMKRTNF</sequence>
<evidence type="ECO:0000313" key="1">
    <source>
        <dbReference type="EMBL" id="CDY47268.1"/>
    </source>
</evidence>
<name>A0A078IDJ9_BRANA</name>
<dbReference type="Proteomes" id="UP000028999">
    <property type="component" value="Unassembled WGS sequence"/>
</dbReference>
<dbReference type="AlphaFoldDB" id="A0A078IDJ9"/>
<dbReference type="EMBL" id="LK032705">
    <property type="protein sequence ID" value="CDY47268.1"/>
    <property type="molecule type" value="Genomic_DNA"/>
</dbReference>
<dbReference type="PaxDb" id="3708-A0A078IDJ9"/>
<organism evidence="1 2">
    <name type="scientific">Brassica napus</name>
    <name type="common">Rape</name>
    <dbReference type="NCBI Taxonomy" id="3708"/>
    <lineage>
        <taxon>Eukaryota</taxon>
        <taxon>Viridiplantae</taxon>
        <taxon>Streptophyta</taxon>
        <taxon>Embryophyta</taxon>
        <taxon>Tracheophyta</taxon>
        <taxon>Spermatophyta</taxon>
        <taxon>Magnoliopsida</taxon>
        <taxon>eudicotyledons</taxon>
        <taxon>Gunneridae</taxon>
        <taxon>Pentapetalae</taxon>
        <taxon>rosids</taxon>
        <taxon>malvids</taxon>
        <taxon>Brassicales</taxon>
        <taxon>Brassicaceae</taxon>
        <taxon>Brassiceae</taxon>
        <taxon>Brassica</taxon>
    </lineage>
</organism>
<accession>A0A078IDJ9</accession>